<reference evidence="1 2" key="1">
    <citation type="submission" date="2012-10" db="EMBL/GenBank/DDBJ databases">
        <title>The draft sequence of the Mycobacterium pheli genome.</title>
        <authorList>
            <person name="Pettersson B.M.F."/>
            <person name="Das S."/>
            <person name="Dasgupta S."/>
            <person name="Bhattacharya A."/>
            <person name="Kirsebom L.A."/>
        </authorList>
    </citation>
    <scope>NUCLEOTIDE SEQUENCE [LARGE SCALE GENOMIC DNA]</scope>
    <source>
        <strain evidence="1 2">CCUG 21000</strain>
    </source>
</reference>
<evidence type="ECO:0000313" key="2">
    <source>
        <dbReference type="Proteomes" id="UP000325690"/>
    </source>
</evidence>
<dbReference type="RefSeq" id="WP_003887718.1">
    <property type="nucleotide sequence ID" value="NZ_ANBO01000002.1"/>
</dbReference>
<gene>
    <name evidence="1" type="ORF">MPHL21000_24405</name>
</gene>
<comment type="caution">
    <text evidence="1">The sequence shown here is derived from an EMBL/GenBank/DDBJ whole genome shotgun (WGS) entry which is preliminary data.</text>
</comment>
<name>A0A5N5UP30_MYCPH</name>
<proteinExistence type="predicted"/>
<dbReference type="EMBL" id="ANBP01000055">
    <property type="protein sequence ID" value="KAB7751346.1"/>
    <property type="molecule type" value="Genomic_DNA"/>
</dbReference>
<dbReference type="Gene3D" id="2.60.120.10">
    <property type="entry name" value="Jelly Rolls"/>
    <property type="match status" value="1"/>
</dbReference>
<dbReference type="InterPro" id="IPR014710">
    <property type="entry name" value="RmlC-like_jellyroll"/>
</dbReference>
<accession>A0A5N5UP30</accession>
<sequence>MTASTALSLHQLADEQIAAAKAASAGRSAQSVFGGSGKTLRQTVLALAAGNGLADHESPGEATLLVLRGRVRLNAPSGNIEAAAGDYFEIPAERHSLDALEDSAVLLSVVPR</sequence>
<dbReference type="GeneID" id="74302330"/>
<dbReference type="SUPFAM" id="SSF51182">
    <property type="entry name" value="RmlC-like cupins"/>
    <property type="match status" value="1"/>
</dbReference>
<keyword evidence="2" id="KW-1185">Reference proteome</keyword>
<dbReference type="PANTHER" id="PTHR37694:SF1">
    <property type="entry name" value="SLR8022 PROTEIN"/>
    <property type="match status" value="1"/>
</dbReference>
<dbReference type="InterPro" id="IPR011051">
    <property type="entry name" value="RmlC_Cupin_sf"/>
</dbReference>
<dbReference type="PANTHER" id="PTHR37694">
    <property type="entry name" value="SLR8022 PROTEIN"/>
    <property type="match status" value="1"/>
</dbReference>
<organism evidence="1 2">
    <name type="scientific">Mycolicibacterium phlei DSM 43239 = CCUG 21000</name>
    <dbReference type="NCBI Taxonomy" id="1226750"/>
    <lineage>
        <taxon>Bacteria</taxon>
        <taxon>Bacillati</taxon>
        <taxon>Actinomycetota</taxon>
        <taxon>Actinomycetes</taxon>
        <taxon>Mycobacteriales</taxon>
        <taxon>Mycobacteriaceae</taxon>
        <taxon>Mycolicibacterium</taxon>
    </lineage>
</organism>
<dbReference type="AlphaFoldDB" id="A0A5N5UP30"/>
<protein>
    <submittedName>
        <fullName evidence="1">Cupin</fullName>
    </submittedName>
</protein>
<evidence type="ECO:0000313" key="1">
    <source>
        <dbReference type="EMBL" id="KAB7751346.1"/>
    </source>
</evidence>
<dbReference type="Proteomes" id="UP000325690">
    <property type="component" value="Unassembled WGS sequence"/>
</dbReference>